<reference evidence="1 2" key="1">
    <citation type="submission" date="2015-02" db="EMBL/GenBank/DDBJ databases">
        <title>Draft genome sequences of ten Microbacterium spp. with emphasis on heavy metal contaminated environments.</title>
        <authorList>
            <person name="Corretto E."/>
        </authorList>
    </citation>
    <scope>NUCLEOTIDE SEQUENCE [LARGE SCALE GENOMIC DNA]</scope>
    <source>
        <strain evidence="1 2">DSM 23848</strain>
    </source>
</reference>
<dbReference type="Proteomes" id="UP000033448">
    <property type="component" value="Unassembled WGS sequence"/>
</dbReference>
<dbReference type="EMBL" id="JYIT01000060">
    <property type="protein sequence ID" value="KJL26854.1"/>
    <property type="molecule type" value="Genomic_DNA"/>
</dbReference>
<name>A0A0F0L2D9_9MICO</name>
<evidence type="ECO:0000313" key="2">
    <source>
        <dbReference type="Proteomes" id="UP000033448"/>
    </source>
</evidence>
<evidence type="ECO:0000313" key="1">
    <source>
        <dbReference type="EMBL" id="KJL26854.1"/>
    </source>
</evidence>
<keyword evidence="2" id="KW-1185">Reference proteome</keyword>
<accession>A0A0F0L2D9</accession>
<protein>
    <submittedName>
        <fullName evidence="1">Uncharacterized protein</fullName>
    </submittedName>
</protein>
<organism evidence="1 2">
    <name type="scientific">Microbacterium azadirachtae</name>
    <dbReference type="NCBI Taxonomy" id="582680"/>
    <lineage>
        <taxon>Bacteria</taxon>
        <taxon>Bacillati</taxon>
        <taxon>Actinomycetota</taxon>
        <taxon>Actinomycetes</taxon>
        <taxon>Micrococcales</taxon>
        <taxon>Microbacteriaceae</taxon>
        <taxon>Microbacterium</taxon>
    </lineage>
</organism>
<proteinExistence type="predicted"/>
<dbReference type="AlphaFoldDB" id="A0A0F0L2D9"/>
<sequence>MNAVTAAGTRRYSAAVAGVNGTVMNASAPIAAAVAQRPSTAITRWRGNRGRIIAPASENANTAIGLPPRAAFTPQLAADNASARMLPSG</sequence>
<gene>
    <name evidence="1" type="ORF">RL72_00761</name>
</gene>
<comment type="caution">
    <text evidence="1">The sequence shown here is derived from an EMBL/GenBank/DDBJ whole genome shotgun (WGS) entry which is preliminary data.</text>
</comment>